<dbReference type="OrthoDB" id="693868at2759"/>
<keyword evidence="3" id="KW-1185">Reference proteome</keyword>
<dbReference type="CDD" id="cd14686">
    <property type="entry name" value="bZIP"/>
    <property type="match status" value="1"/>
</dbReference>
<dbReference type="AlphaFoldDB" id="A0A9Q1K206"/>
<evidence type="ECO:0000313" key="2">
    <source>
        <dbReference type="EMBL" id="KAJ8435334.1"/>
    </source>
</evidence>
<dbReference type="PANTHER" id="PTHR34285">
    <property type="entry name" value="OS08G0510800 PROTEIN"/>
    <property type="match status" value="1"/>
</dbReference>
<feature type="region of interest" description="Disordered" evidence="1">
    <location>
        <begin position="296"/>
        <end position="353"/>
    </location>
</feature>
<protein>
    <submittedName>
        <fullName evidence="2">Uncharacterized protein</fullName>
    </submittedName>
</protein>
<dbReference type="Proteomes" id="UP001153076">
    <property type="component" value="Unassembled WGS sequence"/>
</dbReference>
<comment type="caution">
    <text evidence="2">The sequence shown here is derived from an EMBL/GenBank/DDBJ whole genome shotgun (WGS) entry which is preliminary data.</text>
</comment>
<organism evidence="2 3">
    <name type="scientific">Carnegiea gigantea</name>
    <dbReference type="NCBI Taxonomy" id="171969"/>
    <lineage>
        <taxon>Eukaryota</taxon>
        <taxon>Viridiplantae</taxon>
        <taxon>Streptophyta</taxon>
        <taxon>Embryophyta</taxon>
        <taxon>Tracheophyta</taxon>
        <taxon>Spermatophyta</taxon>
        <taxon>Magnoliopsida</taxon>
        <taxon>eudicotyledons</taxon>
        <taxon>Gunneridae</taxon>
        <taxon>Pentapetalae</taxon>
        <taxon>Caryophyllales</taxon>
        <taxon>Cactineae</taxon>
        <taxon>Cactaceae</taxon>
        <taxon>Cactoideae</taxon>
        <taxon>Echinocereeae</taxon>
        <taxon>Carnegiea</taxon>
    </lineage>
</organism>
<evidence type="ECO:0000256" key="1">
    <source>
        <dbReference type="SAM" id="MobiDB-lite"/>
    </source>
</evidence>
<accession>A0A9Q1K206</accession>
<reference evidence="2" key="1">
    <citation type="submission" date="2022-04" db="EMBL/GenBank/DDBJ databases">
        <title>Carnegiea gigantea Genome sequencing and assembly v2.</title>
        <authorList>
            <person name="Copetti D."/>
            <person name="Sanderson M.J."/>
            <person name="Burquez A."/>
            <person name="Wojciechowski M.F."/>
        </authorList>
    </citation>
    <scope>NUCLEOTIDE SEQUENCE</scope>
    <source>
        <strain evidence="2">SGP5-SGP5p</strain>
        <tissue evidence="2">Aerial part</tissue>
    </source>
</reference>
<dbReference type="PANTHER" id="PTHR34285:SF6">
    <property type="entry name" value="TRANSMEMBRANE PROTEIN"/>
    <property type="match status" value="1"/>
</dbReference>
<name>A0A9Q1K206_9CARY</name>
<gene>
    <name evidence="2" type="ORF">Cgig2_024321</name>
</gene>
<proteinExistence type="predicted"/>
<sequence length="444" mass="48542">MKLSLKFREEAQNHHQNPLLRAKIPVTILGLPFLSGVIAGDSSDLAFSLRSNFSSGPTLSLSYHPTLPTISGTFPFSISLKSGIGVFGSPHNSPLVFTAKFNLFSSSANPNPSSLNPIFSLQVKPQFGNFALFKSVSSSSLSPVQVNGHSPNGNLLNGSVSDFETSNGFGNGSVRLEKPLVWRDLKSGSSYREILSGILVAARTSMPLTKRAVVNFRWGVKLPPEGGTHGSKTPLPVLVVNKISLERVEEAKKVETKKKDEEGKAGELEVLKGMCCWMRREVEELQKENRQMKQVLETMRSQPPRSRGCRDEREAGGKRALPSPPVEGLGEFDKWRSKKSGGNGGVDENGNRGSKKLSEIKIEPLCKPQSYWLQLILDDHSLALSKDKCAAKLTAGLMFTCSKDLVHPLITDAMATVPTKRSWRLVVGRGRDSRFSNNTNALVM</sequence>
<feature type="compositionally biased region" description="Basic and acidic residues" evidence="1">
    <location>
        <begin position="308"/>
        <end position="317"/>
    </location>
</feature>
<dbReference type="EMBL" id="JAKOGI010000420">
    <property type="protein sequence ID" value="KAJ8435334.1"/>
    <property type="molecule type" value="Genomic_DNA"/>
</dbReference>
<evidence type="ECO:0000313" key="3">
    <source>
        <dbReference type="Proteomes" id="UP001153076"/>
    </source>
</evidence>